<proteinExistence type="predicted"/>
<protein>
    <submittedName>
        <fullName evidence="2">Uncharacterized protein</fullName>
    </submittedName>
</protein>
<sequence>MGKEEKWLPPAVVAEAHQDRDVEAPREMCAAHAPAPEALHHTPPPTGDRDMKSIRGESALQLIVEEPEPGALTWIPPGGADTGDEDHVAACKGVE</sequence>
<evidence type="ECO:0000313" key="3">
    <source>
        <dbReference type="Proteomes" id="UP001219934"/>
    </source>
</evidence>
<feature type="compositionally biased region" description="Basic and acidic residues" evidence="1">
    <location>
        <begin position="16"/>
        <end position="26"/>
    </location>
</feature>
<reference evidence="2" key="1">
    <citation type="submission" date="2022-11" db="EMBL/GenBank/DDBJ databases">
        <title>Chromosome-level genome of Pogonophryne albipinna.</title>
        <authorList>
            <person name="Jo E."/>
        </authorList>
    </citation>
    <scope>NUCLEOTIDE SEQUENCE</scope>
    <source>
        <strain evidence="2">SGF0006</strain>
        <tissue evidence="2">Muscle</tissue>
    </source>
</reference>
<comment type="caution">
    <text evidence="2">The sequence shown here is derived from an EMBL/GenBank/DDBJ whole genome shotgun (WGS) entry which is preliminary data.</text>
</comment>
<evidence type="ECO:0000313" key="2">
    <source>
        <dbReference type="EMBL" id="KAJ4924455.1"/>
    </source>
</evidence>
<dbReference type="Proteomes" id="UP001219934">
    <property type="component" value="Unassembled WGS sequence"/>
</dbReference>
<name>A0AAD6AFQ7_9TELE</name>
<dbReference type="AlphaFoldDB" id="A0AAD6AFQ7"/>
<dbReference type="EMBL" id="JAPTMU010000022">
    <property type="protein sequence ID" value="KAJ4924455.1"/>
    <property type="molecule type" value="Genomic_DNA"/>
</dbReference>
<gene>
    <name evidence="2" type="ORF">JOQ06_003411</name>
</gene>
<accession>A0AAD6AFQ7</accession>
<organism evidence="2 3">
    <name type="scientific">Pogonophryne albipinna</name>
    <dbReference type="NCBI Taxonomy" id="1090488"/>
    <lineage>
        <taxon>Eukaryota</taxon>
        <taxon>Metazoa</taxon>
        <taxon>Chordata</taxon>
        <taxon>Craniata</taxon>
        <taxon>Vertebrata</taxon>
        <taxon>Euteleostomi</taxon>
        <taxon>Actinopterygii</taxon>
        <taxon>Neopterygii</taxon>
        <taxon>Teleostei</taxon>
        <taxon>Neoteleostei</taxon>
        <taxon>Acanthomorphata</taxon>
        <taxon>Eupercaria</taxon>
        <taxon>Perciformes</taxon>
        <taxon>Notothenioidei</taxon>
        <taxon>Pogonophryne</taxon>
    </lineage>
</organism>
<keyword evidence="3" id="KW-1185">Reference proteome</keyword>
<feature type="region of interest" description="Disordered" evidence="1">
    <location>
        <begin position="1"/>
        <end position="52"/>
    </location>
</feature>
<evidence type="ECO:0000256" key="1">
    <source>
        <dbReference type="SAM" id="MobiDB-lite"/>
    </source>
</evidence>